<feature type="signal peptide" evidence="1">
    <location>
        <begin position="1"/>
        <end position="24"/>
    </location>
</feature>
<dbReference type="PANTHER" id="PTHR32263:SF5">
    <property type="entry name" value="INACTIVE POLY [ADP-RIBOSE] POLYMERASE SRO1-RELATED"/>
    <property type="match status" value="1"/>
</dbReference>
<comment type="caution">
    <text evidence="3">The sequence shown here is derived from an EMBL/GenBank/DDBJ whole genome shotgun (WGS) entry which is preliminary data.</text>
</comment>
<keyword evidence="1" id="KW-0732">Signal</keyword>
<feature type="domain" description="PARP catalytic" evidence="2">
    <location>
        <begin position="127"/>
        <end position="253"/>
    </location>
</feature>
<protein>
    <recommendedName>
        <fullName evidence="2">PARP catalytic domain-containing protein</fullName>
    </recommendedName>
</protein>
<dbReference type="AlphaFoldDB" id="A0A426YIH6"/>
<proteinExistence type="predicted"/>
<evidence type="ECO:0000259" key="2">
    <source>
        <dbReference type="PROSITE" id="PS51059"/>
    </source>
</evidence>
<name>A0A426YIH6_ENSVE</name>
<reference evidence="3 4" key="1">
    <citation type="journal article" date="2014" name="Agronomy (Basel)">
        <title>A Draft Genome Sequence for Ensete ventricosum, the Drought-Tolerant Tree Against Hunger.</title>
        <authorList>
            <person name="Harrison J."/>
            <person name="Moore K.A."/>
            <person name="Paszkiewicz K."/>
            <person name="Jones T."/>
            <person name="Grant M."/>
            <person name="Ambacheew D."/>
            <person name="Muzemil S."/>
            <person name="Studholme D.J."/>
        </authorList>
    </citation>
    <scope>NUCLEOTIDE SEQUENCE [LARGE SCALE GENOMIC DNA]</scope>
</reference>
<dbReference type="PANTHER" id="PTHR32263">
    <property type="entry name" value="INACTIVE POLY [ADP-RIBOSE] POLYMERASE SRO4-RELATED"/>
    <property type="match status" value="1"/>
</dbReference>
<dbReference type="GO" id="GO:0003950">
    <property type="term" value="F:NAD+ poly-ADP-ribosyltransferase activity"/>
    <property type="evidence" value="ECO:0007669"/>
    <property type="project" value="InterPro"/>
</dbReference>
<accession>A0A426YIH6</accession>
<feature type="chain" id="PRO_5019110419" description="PARP catalytic domain-containing protein" evidence="1">
    <location>
        <begin position="25"/>
        <end position="253"/>
    </location>
</feature>
<dbReference type="PROSITE" id="PS51059">
    <property type="entry name" value="PARP_CATALYTIC"/>
    <property type="match status" value="1"/>
</dbReference>
<dbReference type="SUPFAM" id="SSF56399">
    <property type="entry name" value="ADP-ribosylation"/>
    <property type="match status" value="1"/>
</dbReference>
<sequence>MDPRLPLSISYLLRCLRFAFVCYGIYPCFPDGLSNPIDVLFGLIHGVFYSSGDGWVRSGPLLRLIGYRLGLWFVDSQSRVMNLLEFFRSSGVDHGVMPNLKRVKSEENSSLDQNTCAEVNEVVGENDPGSVLPLNIPAFGACQAPAGGHHVNRAVQDMLLQGLGKIIDPKDIVGIHRTPLRNDVGLVRYNIFQEWVETTKKARGNANVRYAWLASTKDAVEEMIMHGVMKPPFHKRLYGNGIHLTPANCSNIW</sequence>
<dbReference type="EMBL" id="AMZH03012178">
    <property type="protein sequence ID" value="RRT51523.1"/>
    <property type="molecule type" value="Genomic_DNA"/>
</dbReference>
<dbReference type="InterPro" id="IPR044964">
    <property type="entry name" value="RCD1/SRO1-5"/>
</dbReference>
<dbReference type="InterPro" id="IPR012317">
    <property type="entry name" value="Poly(ADP-ribose)pol_cat_dom"/>
</dbReference>
<dbReference type="Proteomes" id="UP000287651">
    <property type="component" value="Unassembled WGS sequence"/>
</dbReference>
<gene>
    <name evidence="3" type="ORF">B296_00051070</name>
</gene>
<dbReference type="Gene3D" id="3.90.228.10">
    <property type="match status" value="1"/>
</dbReference>
<evidence type="ECO:0000256" key="1">
    <source>
        <dbReference type="SAM" id="SignalP"/>
    </source>
</evidence>
<organism evidence="3 4">
    <name type="scientific">Ensete ventricosum</name>
    <name type="common">Abyssinian banana</name>
    <name type="synonym">Musa ensete</name>
    <dbReference type="NCBI Taxonomy" id="4639"/>
    <lineage>
        <taxon>Eukaryota</taxon>
        <taxon>Viridiplantae</taxon>
        <taxon>Streptophyta</taxon>
        <taxon>Embryophyta</taxon>
        <taxon>Tracheophyta</taxon>
        <taxon>Spermatophyta</taxon>
        <taxon>Magnoliopsida</taxon>
        <taxon>Liliopsida</taxon>
        <taxon>Zingiberales</taxon>
        <taxon>Musaceae</taxon>
        <taxon>Ensete</taxon>
    </lineage>
</organism>
<evidence type="ECO:0000313" key="3">
    <source>
        <dbReference type="EMBL" id="RRT51523.1"/>
    </source>
</evidence>
<evidence type="ECO:0000313" key="4">
    <source>
        <dbReference type="Proteomes" id="UP000287651"/>
    </source>
</evidence>